<name>A0ABX1CJS6_9SPHN</name>
<comment type="caution">
    <text evidence="2">The sequence shown here is derived from an EMBL/GenBank/DDBJ whole genome shotgun (WGS) entry which is preliminary data.</text>
</comment>
<reference evidence="2 3" key="1">
    <citation type="submission" date="2020-03" db="EMBL/GenBank/DDBJ databases">
        <authorList>
            <person name="Wang L."/>
            <person name="He N."/>
            <person name="Li Y."/>
            <person name="Fang Y."/>
            <person name="Zhang F."/>
        </authorList>
    </citation>
    <scope>NUCLEOTIDE SEQUENCE [LARGE SCALE GENOMIC DNA]</scope>
    <source>
        <strain evidence="2 3">36D10-4-7</strain>
    </source>
</reference>
<sequence length="148" mass="15769">MIRPRSVTAFERLFLLSLVLWIAQQALTWSTRVAQFEAQPAGRGNGWVLAAFLVAMAAANVGIWYLAARRGSVAGKWLAIAAAAVSAVLLVVEVIALVRPGGATMPFKLLALVTSALTVASVFPLFGEDAREWFGEDDAAVEPAEEEA</sequence>
<dbReference type="Proteomes" id="UP000732399">
    <property type="component" value="Unassembled WGS sequence"/>
</dbReference>
<gene>
    <name evidence="2" type="ORF">HBH26_00520</name>
</gene>
<protein>
    <submittedName>
        <fullName evidence="2">Uncharacterized protein</fullName>
    </submittedName>
</protein>
<evidence type="ECO:0000256" key="1">
    <source>
        <dbReference type="SAM" id="Phobius"/>
    </source>
</evidence>
<proteinExistence type="predicted"/>
<feature type="transmembrane region" description="Helical" evidence="1">
    <location>
        <begin position="46"/>
        <end position="66"/>
    </location>
</feature>
<accession>A0ABX1CJS6</accession>
<dbReference type="RefSeq" id="WP_168132607.1">
    <property type="nucleotide sequence ID" value="NZ_JAAVJH010000001.1"/>
</dbReference>
<evidence type="ECO:0000313" key="2">
    <source>
        <dbReference type="EMBL" id="NJR77096.1"/>
    </source>
</evidence>
<evidence type="ECO:0000313" key="3">
    <source>
        <dbReference type="Proteomes" id="UP000732399"/>
    </source>
</evidence>
<keyword evidence="1" id="KW-1133">Transmembrane helix</keyword>
<dbReference type="EMBL" id="JAAVJH010000001">
    <property type="protein sequence ID" value="NJR77096.1"/>
    <property type="molecule type" value="Genomic_DNA"/>
</dbReference>
<feature type="transmembrane region" description="Helical" evidence="1">
    <location>
        <begin position="109"/>
        <end position="126"/>
    </location>
</feature>
<keyword evidence="1" id="KW-0812">Transmembrane</keyword>
<organism evidence="2 3">
    <name type="scientific">Sphingomonas corticis</name>
    <dbReference type="NCBI Taxonomy" id="2722791"/>
    <lineage>
        <taxon>Bacteria</taxon>
        <taxon>Pseudomonadati</taxon>
        <taxon>Pseudomonadota</taxon>
        <taxon>Alphaproteobacteria</taxon>
        <taxon>Sphingomonadales</taxon>
        <taxon>Sphingomonadaceae</taxon>
        <taxon>Sphingomonas</taxon>
    </lineage>
</organism>
<keyword evidence="3" id="KW-1185">Reference proteome</keyword>
<feature type="transmembrane region" description="Helical" evidence="1">
    <location>
        <begin position="78"/>
        <end position="97"/>
    </location>
</feature>
<keyword evidence="1" id="KW-0472">Membrane</keyword>